<dbReference type="InParanoid" id="A0A0F7IJN7"/>
<dbReference type="STRING" id="113653.GAH_00205"/>
<keyword evidence="1" id="KW-1133">Transmembrane helix</keyword>
<organism evidence="3 4">
    <name type="scientific">Geoglobus ahangari</name>
    <dbReference type="NCBI Taxonomy" id="113653"/>
    <lineage>
        <taxon>Archaea</taxon>
        <taxon>Methanobacteriati</taxon>
        <taxon>Methanobacteriota</taxon>
        <taxon>Archaeoglobi</taxon>
        <taxon>Archaeoglobales</taxon>
        <taxon>Archaeoglobaceae</taxon>
        <taxon>Geoglobus</taxon>
    </lineage>
</organism>
<keyword evidence="4" id="KW-1185">Reference proteome</keyword>
<dbReference type="NCBIfam" id="NF037970">
    <property type="entry name" value="vanZ_1"/>
    <property type="match status" value="1"/>
</dbReference>
<dbReference type="OrthoDB" id="141778at2157"/>
<dbReference type="EMBL" id="CP011267">
    <property type="protein sequence ID" value="AKG92438.1"/>
    <property type="molecule type" value="Genomic_DNA"/>
</dbReference>
<evidence type="ECO:0000313" key="3">
    <source>
        <dbReference type="EMBL" id="AKG92438.1"/>
    </source>
</evidence>
<dbReference type="GeneID" id="25419484"/>
<feature type="domain" description="VanZ-like" evidence="2">
    <location>
        <begin position="14"/>
        <end position="136"/>
    </location>
</feature>
<dbReference type="Pfam" id="PF04892">
    <property type="entry name" value="VanZ"/>
    <property type="match status" value="1"/>
</dbReference>
<protein>
    <submittedName>
        <fullName evidence="3">Putative integral membrane protein</fullName>
    </submittedName>
</protein>
<gene>
    <name evidence="3" type="ORF">GAH_00205</name>
</gene>
<dbReference type="HOGENOM" id="CLU_096028_5_2_2"/>
<dbReference type="Proteomes" id="UP000034723">
    <property type="component" value="Chromosome"/>
</dbReference>
<feature type="transmembrane region" description="Helical" evidence="1">
    <location>
        <begin position="123"/>
        <end position="144"/>
    </location>
</feature>
<accession>A0A0F7IJN7</accession>
<feature type="transmembrane region" description="Helical" evidence="1">
    <location>
        <begin position="43"/>
        <end position="60"/>
    </location>
</feature>
<feature type="transmembrane region" description="Helical" evidence="1">
    <location>
        <begin position="6"/>
        <end position="22"/>
    </location>
</feature>
<keyword evidence="1" id="KW-0812">Transmembrane</keyword>
<evidence type="ECO:0000313" key="4">
    <source>
        <dbReference type="Proteomes" id="UP000034723"/>
    </source>
</evidence>
<sequence length="154" mass="17422">MQITKYISVAVAVSYAGLIFYLSSLQSPPNPVTPELLIKLHKMLVEMGIEFIAYPFYIFYRHPDKLAHMLLYMGFGFTLNPAIRSTINKHPEALTIVFGTLYGASDEFHQSFVPHRSSTVSDLFADFVGLLISQIVIIGMVKVIKLKNRRKVVQ</sequence>
<dbReference type="RefSeq" id="WP_052747706.1">
    <property type="nucleotide sequence ID" value="NZ_CP011267.1"/>
</dbReference>
<keyword evidence="1" id="KW-0472">Membrane</keyword>
<reference evidence="3 4" key="1">
    <citation type="submission" date="2015-04" db="EMBL/GenBank/DDBJ databases">
        <title>The complete genome sequence of the hyperthermophilic, obligate iron-reducing archaeon Geoglobus ahangari strain 234T.</title>
        <authorList>
            <person name="Manzella M.P."/>
            <person name="Holmes D.E."/>
            <person name="Rocheleau J.M."/>
            <person name="Chung A."/>
            <person name="Reguera G."/>
            <person name="Kashefi K."/>
        </authorList>
    </citation>
    <scope>NUCLEOTIDE SEQUENCE [LARGE SCALE GENOMIC DNA]</scope>
    <source>
        <strain evidence="3 4">234</strain>
    </source>
</reference>
<proteinExistence type="predicted"/>
<dbReference type="KEGG" id="gah:GAH_00205"/>
<evidence type="ECO:0000256" key="1">
    <source>
        <dbReference type="SAM" id="Phobius"/>
    </source>
</evidence>
<evidence type="ECO:0000259" key="2">
    <source>
        <dbReference type="Pfam" id="PF04892"/>
    </source>
</evidence>
<name>A0A0F7IJN7_9EURY</name>
<dbReference type="InterPro" id="IPR006976">
    <property type="entry name" value="VanZ-like"/>
</dbReference>
<dbReference type="AlphaFoldDB" id="A0A0F7IJN7"/>